<gene>
    <name evidence="4" type="ORF">DCS_03298</name>
</gene>
<dbReference type="GO" id="GO:0016491">
    <property type="term" value="F:oxidoreductase activity"/>
    <property type="evidence" value="ECO:0007669"/>
    <property type="project" value="UniProtKB-KW"/>
</dbReference>
<dbReference type="CDD" id="cd05259">
    <property type="entry name" value="PCBER_SDR_a"/>
    <property type="match status" value="1"/>
</dbReference>
<dbReference type="InterPro" id="IPR036291">
    <property type="entry name" value="NAD(P)-bd_dom_sf"/>
</dbReference>
<dbReference type="EMBL" id="LAYC01000001">
    <property type="protein sequence ID" value="KYK62151.1"/>
    <property type="molecule type" value="Genomic_DNA"/>
</dbReference>
<dbReference type="Pfam" id="PF05368">
    <property type="entry name" value="NmrA"/>
    <property type="match status" value="1"/>
</dbReference>
<evidence type="ECO:0000259" key="3">
    <source>
        <dbReference type="Pfam" id="PF05368"/>
    </source>
</evidence>
<dbReference type="Proteomes" id="UP000076580">
    <property type="component" value="Chromosome 01"/>
</dbReference>
<name>A0A151GYI6_DRECN</name>
<comment type="caution">
    <text evidence="4">The sequence shown here is derived from an EMBL/GenBank/DDBJ whole genome shotgun (WGS) entry which is preliminary data.</text>
</comment>
<keyword evidence="1" id="KW-0521">NADP</keyword>
<sequence>MASSQPIKKVLLVGAHGAVGKVILEALVQAACFEISVLRRSTSASPIAAAGISQINVLPDMSLDELTAACAGQDAVIAAFNLRDVSQHLRLVEAASGAGVKRYIPADYGSCDAASPRAQHRLKLYRDKTLVREKCESLAEKATREGGPFSWTSIICGHFFDHGLHDGLLHFDLGAHKAQILDDGNIKASASTLARVAEAVVRVLQRAAATRNRAVFVQSFCPTQLEILASLERATANKWRTQHLDSNAFLDRQSRRLADGHHDATEEIVFVLGTVDADWTHKDGFAMDLLGLENENLDEVVAAVVADHAKRKVSS</sequence>
<dbReference type="STRING" id="98403.A0A151GYI6"/>
<reference evidence="4 5" key="1">
    <citation type="journal article" date="2016" name="Sci. Rep.">
        <title>Insights into Adaptations to a Near-Obligate Nematode Endoparasitic Lifestyle from the Finished Genome of Drechmeria coniospora.</title>
        <authorList>
            <person name="Zhang L."/>
            <person name="Zhou Z."/>
            <person name="Guo Q."/>
            <person name="Fokkens L."/>
            <person name="Miskei M."/>
            <person name="Pocsi I."/>
            <person name="Zhang W."/>
            <person name="Chen M."/>
            <person name="Wang L."/>
            <person name="Sun Y."/>
            <person name="Donzelli B.G."/>
            <person name="Gibson D.M."/>
            <person name="Nelson D.R."/>
            <person name="Luo J.G."/>
            <person name="Rep M."/>
            <person name="Liu H."/>
            <person name="Yang S."/>
            <person name="Wang J."/>
            <person name="Krasnoff S.B."/>
            <person name="Xu Y."/>
            <person name="Molnar I."/>
            <person name="Lin M."/>
        </authorList>
    </citation>
    <scope>NUCLEOTIDE SEQUENCE [LARGE SCALE GENOMIC DNA]</scope>
    <source>
        <strain evidence="4 5">ARSEF 6962</strain>
    </source>
</reference>
<feature type="domain" description="NmrA-like" evidence="3">
    <location>
        <begin position="8"/>
        <end position="251"/>
    </location>
</feature>
<dbReference type="InParanoid" id="A0A151GYI6"/>
<dbReference type="InterPro" id="IPR051609">
    <property type="entry name" value="NmrA/Isoflavone_reductase-like"/>
</dbReference>
<evidence type="ECO:0000256" key="1">
    <source>
        <dbReference type="ARBA" id="ARBA00022857"/>
    </source>
</evidence>
<dbReference type="PANTHER" id="PTHR47706:SF9">
    <property type="entry name" value="NMRA-LIKE DOMAIN-CONTAINING PROTEIN-RELATED"/>
    <property type="match status" value="1"/>
</dbReference>
<dbReference type="Gene3D" id="3.40.50.720">
    <property type="entry name" value="NAD(P)-binding Rossmann-like Domain"/>
    <property type="match status" value="1"/>
</dbReference>
<dbReference type="AlphaFoldDB" id="A0A151GYI6"/>
<protein>
    <submittedName>
        <fullName evidence="4">NmrA family transcriptional regulator</fullName>
    </submittedName>
</protein>
<dbReference type="InterPro" id="IPR045312">
    <property type="entry name" value="PCBER-like"/>
</dbReference>
<evidence type="ECO:0000256" key="2">
    <source>
        <dbReference type="ARBA" id="ARBA00023002"/>
    </source>
</evidence>
<keyword evidence="5" id="KW-1185">Reference proteome</keyword>
<dbReference type="Gene3D" id="3.90.25.10">
    <property type="entry name" value="UDP-galactose 4-epimerase, domain 1"/>
    <property type="match status" value="1"/>
</dbReference>
<accession>A0A151GYI6</accession>
<dbReference type="RefSeq" id="XP_040661503.1">
    <property type="nucleotide sequence ID" value="XM_040800620.1"/>
</dbReference>
<dbReference type="SUPFAM" id="SSF51735">
    <property type="entry name" value="NAD(P)-binding Rossmann-fold domains"/>
    <property type="match status" value="1"/>
</dbReference>
<evidence type="ECO:0000313" key="5">
    <source>
        <dbReference type="Proteomes" id="UP000076580"/>
    </source>
</evidence>
<dbReference type="GeneID" id="63715941"/>
<keyword evidence="2" id="KW-0560">Oxidoreductase</keyword>
<organism evidence="4 5">
    <name type="scientific">Drechmeria coniospora</name>
    <name type="common">Nematophagous fungus</name>
    <name type="synonym">Meria coniospora</name>
    <dbReference type="NCBI Taxonomy" id="98403"/>
    <lineage>
        <taxon>Eukaryota</taxon>
        <taxon>Fungi</taxon>
        <taxon>Dikarya</taxon>
        <taxon>Ascomycota</taxon>
        <taxon>Pezizomycotina</taxon>
        <taxon>Sordariomycetes</taxon>
        <taxon>Hypocreomycetidae</taxon>
        <taxon>Hypocreales</taxon>
        <taxon>Ophiocordycipitaceae</taxon>
        <taxon>Drechmeria</taxon>
    </lineage>
</organism>
<proteinExistence type="predicted"/>
<dbReference type="PANTHER" id="PTHR47706">
    <property type="entry name" value="NMRA-LIKE FAMILY PROTEIN"/>
    <property type="match status" value="1"/>
</dbReference>
<evidence type="ECO:0000313" key="4">
    <source>
        <dbReference type="EMBL" id="KYK62151.1"/>
    </source>
</evidence>
<dbReference type="InterPro" id="IPR008030">
    <property type="entry name" value="NmrA-like"/>
</dbReference>